<accession>A0A0R1WQL6</accession>
<dbReference type="Proteomes" id="UP000051054">
    <property type="component" value="Unassembled WGS sequence"/>
</dbReference>
<dbReference type="eggNOG" id="COG0026">
    <property type="taxonomic scope" value="Bacteria"/>
</dbReference>
<proteinExistence type="predicted"/>
<evidence type="ECO:0000256" key="1">
    <source>
        <dbReference type="ARBA" id="ARBA00001936"/>
    </source>
</evidence>
<evidence type="ECO:0000256" key="6">
    <source>
        <dbReference type="ARBA" id="ARBA00023211"/>
    </source>
</evidence>
<name>A0A0R1WQL6_9LACO</name>
<keyword evidence="11" id="KW-1185">Reference proteome</keyword>
<comment type="cofactor">
    <cofactor evidence="2">
        <name>Mg(2+)</name>
        <dbReference type="ChEBI" id="CHEBI:18420"/>
    </cofactor>
</comment>
<evidence type="ECO:0000256" key="7">
    <source>
        <dbReference type="ARBA" id="ARBA00025704"/>
    </source>
</evidence>
<dbReference type="InterPro" id="IPR013815">
    <property type="entry name" value="ATP_grasp_subdomain_1"/>
</dbReference>
<dbReference type="SUPFAM" id="SSF56059">
    <property type="entry name" value="Glutathione synthetase ATP-binding domain-like"/>
    <property type="match status" value="1"/>
</dbReference>
<dbReference type="InterPro" id="IPR016185">
    <property type="entry name" value="PreATP-grasp_dom_sf"/>
</dbReference>
<dbReference type="STRING" id="1423755.FC40_GL001337"/>
<dbReference type="GO" id="GO:0046872">
    <property type="term" value="F:metal ion binding"/>
    <property type="evidence" value="ECO:0007669"/>
    <property type="project" value="InterPro"/>
</dbReference>
<dbReference type="Pfam" id="PF02222">
    <property type="entry name" value="ATP-grasp"/>
    <property type="match status" value="1"/>
</dbReference>
<evidence type="ECO:0000256" key="3">
    <source>
        <dbReference type="ARBA" id="ARBA00022741"/>
    </source>
</evidence>
<keyword evidence="4" id="KW-0658">Purine biosynthesis</keyword>
<dbReference type="PROSITE" id="PS50975">
    <property type="entry name" value="ATP_GRASP"/>
    <property type="match status" value="1"/>
</dbReference>
<dbReference type="AlphaFoldDB" id="A0A0R1WQL6"/>
<dbReference type="InterPro" id="IPR011761">
    <property type="entry name" value="ATP-grasp"/>
</dbReference>
<dbReference type="PANTHER" id="PTHR11609:SF5">
    <property type="entry name" value="PHOSPHORIBOSYLAMINOIMIDAZOLE CARBOXYLASE"/>
    <property type="match status" value="1"/>
</dbReference>
<evidence type="ECO:0000256" key="4">
    <source>
        <dbReference type="ARBA" id="ARBA00022755"/>
    </source>
</evidence>
<dbReference type="InterPro" id="IPR003135">
    <property type="entry name" value="ATP-grasp_carboxylate-amine"/>
</dbReference>
<dbReference type="EMBL" id="AZGD01000033">
    <property type="protein sequence ID" value="KRM19733.1"/>
    <property type="molecule type" value="Genomic_DNA"/>
</dbReference>
<keyword evidence="6" id="KW-0464">Manganese</keyword>
<evidence type="ECO:0000256" key="8">
    <source>
        <dbReference type="PROSITE-ProRule" id="PRU00409"/>
    </source>
</evidence>
<comment type="caution">
    <text evidence="10">The sequence shown here is derived from an EMBL/GenBank/DDBJ whole genome shotgun (WGS) entry which is preliminary data.</text>
</comment>
<dbReference type="InterPro" id="IPR054350">
    <property type="entry name" value="PurT/PurK_preATP-grasp"/>
</dbReference>
<evidence type="ECO:0000256" key="2">
    <source>
        <dbReference type="ARBA" id="ARBA00001946"/>
    </source>
</evidence>
<dbReference type="SUPFAM" id="SSF52440">
    <property type="entry name" value="PreATP-grasp domain"/>
    <property type="match status" value="1"/>
</dbReference>
<gene>
    <name evidence="10" type="ORF">FC40_GL001337</name>
</gene>
<dbReference type="PATRIC" id="fig|1423755.3.peg.1422"/>
<keyword evidence="3 8" id="KW-0547">Nucleotide-binding</keyword>
<comment type="pathway">
    <text evidence="7">Purine metabolism.</text>
</comment>
<dbReference type="Gene3D" id="3.40.50.20">
    <property type="match status" value="1"/>
</dbReference>
<feature type="domain" description="ATP-grasp" evidence="9">
    <location>
        <begin position="115"/>
        <end position="301"/>
    </location>
</feature>
<dbReference type="Gene3D" id="3.30.1490.20">
    <property type="entry name" value="ATP-grasp fold, A domain"/>
    <property type="match status" value="1"/>
</dbReference>
<dbReference type="GO" id="GO:0005829">
    <property type="term" value="C:cytosol"/>
    <property type="evidence" value="ECO:0007669"/>
    <property type="project" value="TreeGrafter"/>
</dbReference>
<keyword evidence="5 8" id="KW-0067">ATP-binding</keyword>
<protein>
    <submittedName>
        <fullName evidence="10">Phosphoribosylaminoimidazole carboxylase ncair mutase subunit</fullName>
    </submittedName>
</protein>
<dbReference type="Gene3D" id="3.30.470.20">
    <property type="entry name" value="ATP-grasp fold, B domain"/>
    <property type="match status" value="1"/>
</dbReference>
<evidence type="ECO:0000256" key="5">
    <source>
        <dbReference type="ARBA" id="ARBA00022840"/>
    </source>
</evidence>
<evidence type="ECO:0000259" key="9">
    <source>
        <dbReference type="PROSITE" id="PS50975"/>
    </source>
</evidence>
<dbReference type="PANTHER" id="PTHR11609">
    <property type="entry name" value="PURINE BIOSYNTHESIS PROTEIN 6/7, PUR6/7"/>
    <property type="match status" value="1"/>
</dbReference>
<reference evidence="10 11" key="1">
    <citation type="journal article" date="2015" name="Genome Announc.">
        <title>Expanding the biotechnology potential of lactobacilli through comparative genomics of 213 strains and associated genera.</title>
        <authorList>
            <person name="Sun Z."/>
            <person name="Harris H.M."/>
            <person name="McCann A."/>
            <person name="Guo C."/>
            <person name="Argimon S."/>
            <person name="Zhang W."/>
            <person name="Yang X."/>
            <person name="Jeffery I.B."/>
            <person name="Cooney J.C."/>
            <person name="Kagawa T.F."/>
            <person name="Liu W."/>
            <person name="Song Y."/>
            <person name="Salvetti E."/>
            <person name="Wrobel A."/>
            <person name="Rasinkangas P."/>
            <person name="Parkhill J."/>
            <person name="Rea M.C."/>
            <person name="O'Sullivan O."/>
            <person name="Ritari J."/>
            <person name="Douillard F.P."/>
            <person name="Paul Ross R."/>
            <person name="Yang R."/>
            <person name="Briner A.E."/>
            <person name="Felis G.E."/>
            <person name="de Vos W.M."/>
            <person name="Barrangou R."/>
            <person name="Klaenhammer T.R."/>
            <person name="Caufield P.W."/>
            <person name="Cui Y."/>
            <person name="Zhang H."/>
            <person name="O'Toole P.W."/>
        </authorList>
    </citation>
    <scope>NUCLEOTIDE SEQUENCE [LARGE SCALE GENOMIC DNA]</scope>
    <source>
        <strain evidence="10 11">DSM 18933</strain>
    </source>
</reference>
<evidence type="ECO:0000313" key="11">
    <source>
        <dbReference type="Proteomes" id="UP000051054"/>
    </source>
</evidence>
<evidence type="ECO:0000313" key="10">
    <source>
        <dbReference type="EMBL" id="KRM19733.1"/>
    </source>
</evidence>
<dbReference type="GO" id="GO:0006164">
    <property type="term" value="P:purine nucleotide biosynthetic process"/>
    <property type="evidence" value="ECO:0007669"/>
    <property type="project" value="UniProtKB-KW"/>
</dbReference>
<dbReference type="Pfam" id="PF22660">
    <property type="entry name" value="RS_preATP-grasp-like"/>
    <property type="match status" value="1"/>
</dbReference>
<dbReference type="GO" id="GO:0005524">
    <property type="term" value="F:ATP binding"/>
    <property type="evidence" value="ECO:0007669"/>
    <property type="project" value="UniProtKB-UniRule"/>
</dbReference>
<organism evidence="10 11">
    <name type="scientific">Ligilactobacillus hayakitensis DSM 18933 = JCM 14209</name>
    <dbReference type="NCBI Taxonomy" id="1423755"/>
    <lineage>
        <taxon>Bacteria</taxon>
        <taxon>Bacillati</taxon>
        <taxon>Bacillota</taxon>
        <taxon>Bacilli</taxon>
        <taxon>Lactobacillales</taxon>
        <taxon>Lactobacillaceae</taxon>
        <taxon>Ligilactobacillus</taxon>
    </lineage>
</organism>
<sequence length="379" mass="42330">MTKMEHNALFPGNSIGIIGDGPNGIGIAQAAKKLGLKVIVYATNEGSPTLNEADVKMVGTYNDKTKLQDFAERCDVVTYESENISSDLIRYLSRFTNIPQGFDTLEIVQDRLLERAMLEDLNVNIAPYATIVSLDDIYQAVGSIGYPCVLKPIQKVFGNNKKQIIKKQTDIAKCAEFIDQGTYILESWIPHEKELSVSITRNVDGVVNFFPIVETVYRDGKLEKSIVPAGLAKEVIDEVRSIVSNIVTNLSYVGLLEVSFYLNKSGSLYVKSVVPTIHQAGYVFEKAANVSVFEQHIRTIIDMPVGRVKLLQPIGMVMIDEPRIEAVMTQWVLKDNWTYTFFRYPESMNPKVEGYILVQGDSAEAIKQQIASTGIWDKE</sequence>
<comment type="cofactor">
    <cofactor evidence="1">
        <name>Mn(2+)</name>
        <dbReference type="ChEBI" id="CHEBI:29035"/>
    </cofactor>
</comment>